<organism evidence="2 3">
    <name type="scientific">Parashewanella spongiae</name>
    <dbReference type="NCBI Taxonomy" id="342950"/>
    <lineage>
        <taxon>Bacteria</taxon>
        <taxon>Pseudomonadati</taxon>
        <taxon>Pseudomonadota</taxon>
        <taxon>Gammaproteobacteria</taxon>
        <taxon>Alteromonadales</taxon>
        <taxon>Shewanellaceae</taxon>
        <taxon>Parashewanella</taxon>
    </lineage>
</organism>
<dbReference type="EMBL" id="QYYH01000066">
    <property type="protein sequence ID" value="RJY13288.1"/>
    <property type="molecule type" value="Genomic_DNA"/>
</dbReference>
<dbReference type="Pfam" id="PF03135">
    <property type="entry name" value="CagE_TrbE_VirB"/>
    <property type="match status" value="1"/>
</dbReference>
<protein>
    <recommendedName>
        <fullName evidence="1">CagE TrbE VirB component of type IV transporter system central domain-containing protein</fullName>
    </recommendedName>
</protein>
<dbReference type="OrthoDB" id="9816422at2"/>
<reference evidence="2 3" key="1">
    <citation type="submission" date="2018-09" db="EMBL/GenBank/DDBJ databases">
        <title>Phylogeny of the Shewanellaceae, and recommendation for two new genera, Pseudoshewanella and Parashewanella.</title>
        <authorList>
            <person name="Wang G."/>
        </authorList>
    </citation>
    <scope>NUCLEOTIDE SEQUENCE [LARGE SCALE GENOMIC DNA]</scope>
    <source>
        <strain evidence="2 3">KCTC 22492</strain>
    </source>
</reference>
<dbReference type="InterPro" id="IPR018145">
    <property type="entry name" value="CagE_TrbE_VirB_cntrl_dom"/>
</dbReference>
<dbReference type="AlphaFoldDB" id="A0A3A6TP23"/>
<comment type="caution">
    <text evidence="2">The sequence shown here is derived from an EMBL/GenBank/DDBJ whole genome shotgun (WGS) entry which is preliminary data.</text>
</comment>
<evidence type="ECO:0000313" key="3">
    <source>
        <dbReference type="Proteomes" id="UP000273022"/>
    </source>
</evidence>
<evidence type="ECO:0000313" key="2">
    <source>
        <dbReference type="EMBL" id="RJY13288.1"/>
    </source>
</evidence>
<accession>A0A3A6TP23</accession>
<sequence>MTAEAVTHEWQRENTVAEFIPFQTHIDEHTVNTHNGDLLQVIKLKGVPHETLDAEQINLWKEQFNLLLRNISSPNVCLWTHIIRREHKVFPEGTFDCEFDRKLNEKYAQKVCQSQLVVNELYLTVVYATGENNKLSWLSRSAKHTQLIDKQVKALKALDSIVDTVMASLSAYQPKRLDIYFKNDHFYSEVLTFLDYLVNGEWQSRISPKADISKSISRVRPLFGGDTFALKGITQTRFGACLGISEYPENTEAGLLNALLSTPFELVLTQSFQFLSKPVATELLLRQQNRL</sequence>
<name>A0A3A6TP23_9GAMM</name>
<dbReference type="GO" id="GO:0005524">
    <property type="term" value="F:ATP binding"/>
    <property type="evidence" value="ECO:0007669"/>
    <property type="project" value="InterPro"/>
</dbReference>
<dbReference type="Proteomes" id="UP000273022">
    <property type="component" value="Unassembled WGS sequence"/>
</dbReference>
<keyword evidence="3" id="KW-1185">Reference proteome</keyword>
<gene>
    <name evidence="2" type="ORF">D5R81_11365</name>
</gene>
<evidence type="ECO:0000259" key="1">
    <source>
        <dbReference type="Pfam" id="PF03135"/>
    </source>
</evidence>
<proteinExistence type="predicted"/>
<feature type="domain" description="CagE TrbE VirB component of type IV transporter system central" evidence="1">
    <location>
        <begin position="176"/>
        <end position="290"/>
    </location>
</feature>